<protein>
    <recommendedName>
        <fullName evidence="9">Molybdopterin oxidoreductase domain-containing protein</fullName>
    </recommendedName>
</protein>
<dbReference type="PANTHER" id="PTHR43742">
    <property type="entry name" value="TRIMETHYLAMINE-N-OXIDE REDUCTASE"/>
    <property type="match status" value="1"/>
</dbReference>
<dbReference type="EMBL" id="UINC01004772">
    <property type="protein sequence ID" value="SVA16740.1"/>
    <property type="molecule type" value="Genomic_DNA"/>
</dbReference>
<feature type="domain" description="Molybdopterin dinucleotide-binding" evidence="7">
    <location>
        <begin position="620"/>
        <end position="736"/>
    </location>
</feature>
<evidence type="ECO:0000259" key="6">
    <source>
        <dbReference type="Pfam" id="PF00384"/>
    </source>
</evidence>
<comment type="similarity">
    <text evidence="2">Belongs to the prokaryotic molybdopterin-containing oxidoreductase family.</text>
</comment>
<proteinExistence type="inferred from homology"/>
<dbReference type="AlphaFoldDB" id="A0A381TKZ3"/>
<dbReference type="InterPro" id="IPR009010">
    <property type="entry name" value="Asp_de-COase-like_dom_sf"/>
</dbReference>
<organism evidence="8">
    <name type="scientific">marine metagenome</name>
    <dbReference type="NCBI Taxonomy" id="408172"/>
    <lineage>
        <taxon>unclassified sequences</taxon>
        <taxon>metagenomes</taxon>
        <taxon>ecological metagenomes</taxon>
    </lineage>
</organism>
<dbReference type="InterPro" id="IPR050612">
    <property type="entry name" value="Prok_Mopterin_Oxidored"/>
</dbReference>
<dbReference type="Gene3D" id="3.40.50.740">
    <property type="match status" value="1"/>
</dbReference>
<dbReference type="Gene3D" id="3.90.55.10">
    <property type="entry name" value="Dimethylsulfoxide Reductase, domain 3"/>
    <property type="match status" value="1"/>
</dbReference>
<gene>
    <name evidence="8" type="ORF">METZ01_LOCUS69594</name>
</gene>
<keyword evidence="3" id="KW-0500">Molybdenum</keyword>
<reference evidence="8" key="1">
    <citation type="submission" date="2018-05" db="EMBL/GenBank/DDBJ databases">
        <authorList>
            <person name="Lanie J.A."/>
            <person name="Ng W.-L."/>
            <person name="Kazmierczak K.M."/>
            <person name="Andrzejewski T.M."/>
            <person name="Davidsen T.M."/>
            <person name="Wayne K.J."/>
            <person name="Tettelin H."/>
            <person name="Glass J.I."/>
            <person name="Rusch D."/>
            <person name="Podicherti R."/>
            <person name="Tsui H.-C.T."/>
            <person name="Winkler M.E."/>
        </authorList>
    </citation>
    <scope>NUCLEOTIDE SEQUENCE</scope>
</reference>
<dbReference type="Pfam" id="PF01568">
    <property type="entry name" value="Molydop_binding"/>
    <property type="match status" value="1"/>
</dbReference>
<dbReference type="Gene3D" id="2.40.40.20">
    <property type="match status" value="1"/>
</dbReference>
<evidence type="ECO:0000256" key="3">
    <source>
        <dbReference type="ARBA" id="ARBA00022505"/>
    </source>
</evidence>
<dbReference type="InterPro" id="IPR006656">
    <property type="entry name" value="Mopterin_OxRdtase"/>
</dbReference>
<sequence length="768" mass="86304">MSDYISTHWGTYKVYQDKDNKIKLDSWELDARPTKFGLGLADASIDELRIQQPCVRRGWLEKKDKNDCKRGKDEFIAVSWDEAFNLASTELLRVKNMYDNSSIFAGSYGWASAGRFHHAKSQLNRFFNLFGGFTSSYQSYSYAAAQTLLPHIIGLDLYSTLDEHTSWNALSEECELIIMFGGMPLKNSQVSAGGVGKHITELGLKKCKENGVKFVNISPLKSDSPNFLEAEQIPIRPNTDTALMLSLAHILIKENLYNKDFVKKYTVGFDDFLDYVMGSKKNEECTVEWGSRITGIPVGLIRKLGEKIISKKTLISMSWSLQRASRGEQPLWMGITLASMLGHIGTAAGGFGFGYSSVNSTGDSFSKIPWKGLPQGKNKIKDFIPVARITDMLENPGNVFSYDGKKLFYPEIKLIYWAGGNPFHHHQDLNRLVKAWQIPDTIIVNEIWWNSQARHADIVLPANTALERNDIILNPRDPTIVANHKVMDSVGNSKTDYEIFSGLASNLGFKESFTENRNEMDWIQSIWDESSNICKEYKIDLPDFTKFWEKGYFEVPSSENKKIMFKDFLQNPITNPLKTPSGKIEISSKTIANFNLSDCPSHPQWLEPYEWLGKIDKYPLHLISNQPTHRLHSQLDNAISSQNEKIGGREPVLINPIDAEKRNIKSGDIVNLINDRGSLLAGAKITDDVMSGVVVLSTGAWFDPDENISLERHGNPNVLTKDVGTSSLGQGPTSHTALVEMKKANPDIIKDVKIFKIPKISNSKISKN</sequence>
<evidence type="ECO:0008006" key="9">
    <source>
        <dbReference type="Google" id="ProtNLM"/>
    </source>
</evidence>
<dbReference type="Gene3D" id="3.40.228.10">
    <property type="entry name" value="Dimethylsulfoxide Reductase, domain 2"/>
    <property type="match status" value="1"/>
</dbReference>
<evidence type="ECO:0000256" key="4">
    <source>
        <dbReference type="ARBA" id="ARBA00022723"/>
    </source>
</evidence>
<evidence type="ECO:0000256" key="5">
    <source>
        <dbReference type="ARBA" id="ARBA00023002"/>
    </source>
</evidence>
<evidence type="ECO:0000313" key="8">
    <source>
        <dbReference type="EMBL" id="SVA16740.1"/>
    </source>
</evidence>
<dbReference type="GO" id="GO:0030151">
    <property type="term" value="F:molybdenum ion binding"/>
    <property type="evidence" value="ECO:0007669"/>
    <property type="project" value="TreeGrafter"/>
</dbReference>
<dbReference type="GO" id="GO:0043546">
    <property type="term" value="F:molybdopterin cofactor binding"/>
    <property type="evidence" value="ECO:0007669"/>
    <property type="project" value="InterPro"/>
</dbReference>
<dbReference type="SUPFAM" id="SSF50692">
    <property type="entry name" value="ADC-like"/>
    <property type="match status" value="1"/>
</dbReference>
<dbReference type="GO" id="GO:0016491">
    <property type="term" value="F:oxidoreductase activity"/>
    <property type="evidence" value="ECO:0007669"/>
    <property type="project" value="UniProtKB-KW"/>
</dbReference>
<evidence type="ECO:0000259" key="7">
    <source>
        <dbReference type="Pfam" id="PF01568"/>
    </source>
</evidence>
<dbReference type="InterPro" id="IPR006657">
    <property type="entry name" value="MoPterin_dinucl-bd_dom"/>
</dbReference>
<comment type="cofactor">
    <cofactor evidence="1">
        <name>Mo-bis(molybdopterin guanine dinucleotide)</name>
        <dbReference type="ChEBI" id="CHEBI:60539"/>
    </cofactor>
</comment>
<dbReference type="GO" id="GO:0009055">
    <property type="term" value="F:electron transfer activity"/>
    <property type="evidence" value="ECO:0007669"/>
    <property type="project" value="TreeGrafter"/>
</dbReference>
<feature type="domain" description="Molybdopterin oxidoreductase" evidence="6">
    <location>
        <begin position="49"/>
        <end position="505"/>
    </location>
</feature>
<keyword evidence="4" id="KW-0479">Metal-binding</keyword>
<dbReference type="InterPro" id="IPR041954">
    <property type="entry name" value="CT_DMSOR/BSOR/TMAOR"/>
</dbReference>
<dbReference type="CDD" id="cd02793">
    <property type="entry name" value="MopB_CT_DMSOR-BSOR-TMAOR"/>
    <property type="match status" value="1"/>
</dbReference>
<keyword evidence="5" id="KW-0560">Oxidoreductase</keyword>
<dbReference type="GO" id="GO:0009061">
    <property type="term" value="P:anaerobic respiration"/>
    <property type="evidence" value="ECO:0007669"/>
    <property type="project" value="TreeGrafter"/>
</dbReference>
<evidence type="ECO:0000256" key="1">
    <source>
        <dbReference type="ARBA" id="ARBA00001942"/>
    </source>
</evidence>
<evidence type="ECO:0000256" key="2">
    <source>
        <dbReference type="ARBA" id="ARBA00010312"/>
    </source>
</evidence>
<dbReference type="Pfam" id="PF00384">
    <property type="entry name" value="Molybdopterin"/>
    <property type="match status" value="1"/>
</dbReference>
<dbReference type="SUPFAM" id="SSF53706">
    <property type="entry name" value="Formate dehydrogenase/DMSO reductase, domains 1-3"/>
    <property type="match status" value="1"/>
</dbReference>
<accession>A0A381TKZ3</accession>
<dbReference type="GO" id="GO:0030288">
    <property type="term" value="C:outer membrane-bounded periplasmic space"/>
    <property type="evidence" value="ECO:0007669"/>
    <property type="project" value="TreeGrafter"/>
</dbReference>
<name>A0A381TKZ3_9ZZZZ</name>
<dbReference type="PANTHER" id="PTHR43742:SF10">
    <property type="entry name" value="TRIMETHYLAMINE-N-OXIDE REDUCTASE 2"/>
    <property type="match status" value="1"/>
</dbReference>